<accession>A0ABD0LMX0</accession>
<evidence type="ECO:0000313" key="1">
    <source>
        <dbReference type="EMBL" id="KAK7500801.1"/>
    </source>
</evidence>
<dbReference type="AlphaFoldDB" id="A0ABD0LMX0"/>
<keyword evidence="2" id="KW-1185">Reference proteome</keyword>
<protein>
    <submittedName>
        <fullName evidence="1">Uncharacterized protein</fullName>
    </submittedName>
</protein>
<evidence type="ECO:0000313" key="2">
    <source>
        <dbReference type="Proteomes" id="UP001519460"/>
    </source>
</evidence>
<name>A0ABD0LMX0_9CAEN</name>
<comment type="caution">
    <text evidence="1">The sequence shown here is derived from an EMBL/GenBank/DDBJ whole genome shotgun (WGS) entry which is preliminary data.</text>
</comment>
<proteinExistence type="predicted"/>
<dbReference type="Proteomes" id="UP001519460">
    <property type="component" value="Unassembled WGS sequence"/>
</dbReference>
<dbReference type="EMBL" id="JACVVK020000035">
    <property type="protein sequence ID" value="KAK7500801.1"/>
    <property type="molecule type" value="Genomic_DNA"/>
</dbReference>
<gene>
    <name evidence="1" type="ORF">BaRGS_00008045</name>
</gene>
<sequence length="105" mass="11458">MLHHSLINVSTLSQAARRETNMGVLLPTRHGRVIILAAPAHGFTWSKTRAYRTPGRQWSGFGIKATFYRQTIICLSTGLNSLGEVLVLADAAGLQAESESERVPV</sequence>
<organism evidence="1 2">
    <name type="scientific">Batillaria attramentaria</name>
    <dbReference type="NCBI Taxonomy" id="370345"/>
    <lineage>
        <taxon>Eukaryota</taxon>
        <taxon>Metazoa</taxon>
        <taxon>Spiralia</taxon>
        <taxon>Lophotrochozoa</taxon>
        <taxon>Mollusca</taxon>
        <taxon>Gastropoda</taxon>
        <taxon>Caenogastropoda</taxon>
        <taxon>Sorbeoconcha</taxon>
        <taxon>Cerithioidea</taxon>
        <taxon>Batillariidae</taxon>
        <taxon>Batillaria</taxon>
    </lineage>
</organism>
<reference evidence="1 2" key="1">
    <citation type="journal article" date="2023" name="Sci. Data">
        <title>Genome assembly of the Korean intertidal mud-creeper Batillaria attramentaria.</title>
        <authorList>
            <person name="Patra A.K."/>
            <person name="Ho P.T."/>
            <person name="Jun S."/>
            <person name="Lee S.J."/>
            <person name="Kim Y."/>
            <person name="Won Y.J."/>
        </authorList>
    </citation>
    <scope>NUCLEOTIDE SEQUENCE [LARGE SCALE GENOMIC DNA]</scope>
    <source>
        <strain evidence="1">Wonlab-2016</strain>
    </source>
</reference>